<evidence type="ECO:0000313" key="2">
    <source>
        <dbReference type="EMBL" id="SFG09190.1"/>
    </source>
</evidence>
<accession>A0A1I2P1E3</accession>
<gene>
    <name evidence="2" type="ORF">SAMN04488063_1396</name>
</gene>
<protein>
    <submittedName>
        <fullName evidence="2">Uncharacterized protein</fullName>
    </submittedName>
</protein>
<dbReference type="EMBL" id="FOOQ01000001">
    <property type="protein sequence ID" value="SFG09190.1"/>
    <property type="molecule type" value="Genomic_DNA"/>
</dbReference>
<feature type="compositionally biased region" description="Polar residues" evidence="1">
    <location>
        <begin position="10"/>
        <end position="20"/>
    </location>
</feature>
<evidence type="ECO:0000256" key="1">
    <source>
        <dbReference type="SAM" id="MobiDB-lite"/>
    </source>
</evidence>
<dbReference type="AlphaFoldDB" id="A0A1I2P1E3"/>
<organism evidence="2 3">
    <name type="scientific">Halopelagius inordinatus</name>
    <dbReference type="NCBI Taxonomy" id="553467"/>
    <lineage>
        <taxon>Archaea</taxon>
        <taxon>Methanobacteriati</taxon>
        <taxon>Methanobacteriota</taxon>
        <taxon>Stenosarchaea group</taxon>
        <taxon>Halobacteria</taxon>
        <taxon>Halobacteriales</taxon>
        <taxon>Haloferacaceae</taxon>
    </lineage>
</organism>
<evidence type="ECO:0000313" key="3">
    <source>
        <dbReference type="Proteomes" id="UP000198876"/>
    </source>
</evidence>
<reference evidence="3" key="1">
    <citation type="submission" date="2016-10" db="EMBL/GenBank/DDBJ databases">
        <authorList>
            <person name="Varghese N."/>
            <person name="Submissions S."/>
        </authorList>
    </citation>
    <scope>NUCLEOTIDE SEQUENCE [LARGE SCALE GENOMIC DNA]</scope>
    <source>
        <strain evidence="3">CGMCC 1.7739</strain>
    </source>
</reference>
<dbReference type="OrthoDB" id="269729at2157"/>
<feature type="region of interest" description="Disordered" evidence="1">
    <location>
        <begin position="393"/>
        <end position="419"/>
    </location>
</feature>
<sequence>MDQFGGRTETGASNEHLQLSFRTTDEGTGLLAADPIERHQFRLSTPNPVSPTASDPSEFSFPADAAVRIRTDRIDLQTVVSVCVRDDAGEMLARTEHFAEESFGPGTYSVELFAPIKLYLRVTGPFSVSSDADRTTIDFGEETAVLVGGRSNHERPAATITTPDDPRAVMDAMSYLGSALKTTTVERSYPTLRGHPPLIERGDRFEVPDGLEAPDTGVTVELPAEYSYLYVAAPLVYYLGATVKEGQTPRIVTDEGFVYDLDTPAGFEVEVERVLKRAFFLDCLTRTEGYYEVDLHERRAVEDELDVEFAELYDRSLPAQLETYLGVSHGVVADHVPEWKLTAHIAPTAENVEVVPFAANDLAVVRTPRSTPTTSPAAQASAVDEFLRTAGPTGGRASPVGDFTRSATPPGAAPDREYVRPERTDSIEQAWIGEGTPVGASKASLQAYRNRLDREPNEGDIGITVVCNDPKMAEERDVVEGVYGSREELPFDVRMHYDLSVAELRDVLAADTEFLHYIGHIDDGGFQCADGALDVSAVDDVGTDAFLLNACQSYEQGTHLVDAGAIAGIVTLNDVVNGGAVKIGQNLCRLLNSGFPVRSALEIARDDSVIGNDYIVVGDGSFSVTQVQAAFPNSCTITRRAENRVAVDYRIYPGSANGMGALVKPFLPGNEQHYIASGSVDVFELTESELAEFLSLENVPIISDGGLRWSSTTSVEDI</sequence>
<name>A0A1I2P1E3_9EURY</name>
<proteinExistence type="predicted"/>
<dbReference type="RefSeq" id="WP_092890318.1">
    <property type="nucleotide sequence ID" value="NZ_FOOQ01000001.1"/>
</dbReference>
<keyword evidence="3" id="KW-1185">Reference proteome</keyword>
<feature type="region of interest" description="Disordered" evidence="1">
    <location>
        <begin position="1"/>
        <end position="20"/>
    </location>
</feature>
<dbReference type="Proteomes" id="UP000198876">
    <property type="component" value="Unassembled WGS sequence"/>
</dbReference>